<name>A0ABQ7PRJ3_PLUXY</name>
<comment type="caution">
    <text evidence="2">The sequence shown here is derived from an EMBL/GenBank/DDBJ whole genome shotgun (WGS) entry which is preliminary data.</text>
</comment>
<keyword evidence="1" id="KW-1133">Transmembrane helix</keyword>
<organism evidence="2 3">
    <name type="scientific">Plutella xylostella</name>
    <name type="common">Diamondback moth</name>
    <name type="synonym">Plutella maculipennis</name>
    <dbReference type="NCBI Taxonomy" id="51655"/>
    <lineage>
        <taxon>Eukaryota</taxon>
        <taxon>Metazoa</taxon>
        <taxon>Ecdysozoa</taxon>
        <taxon>Arthropoda</taxon>
        <taxon>Hexapoda</taxon>
        <taxon>Insecta</taxon>
        <taxon>Pterygota</taxon>
        <taxon>Neoptera</taxon>
        <taxon>Endopterygota</taxon>
        <taxon>Lepidoptera</taxon>
        <taxon>Glossata</taxon>
        <taxon>Ditrysia</taxon>
        <taxon>Yponomeutoidea</taxon>
        <taxon>Plutellidae</taxon>
        <taxon>Plutella</taxon>
    </lineage>
</organism>
<reference evidence="2 3" key="1">
    <citation type="submission" date="2021-06" db="EMBL/GenBank/DDBJ databases">
        <title>A haploid diamondback moth (Plutella xylostella L.) genome assembly resolves 31 chromosomes and identifies a diamide resistance mutation.</title>
        <authorList>
            <person name="Ward C.M."/>
            <person name="Perry K.D."/>
            <person name="Baker G."/>
            <person name="Powis K."/>
            <person name="Heckel D.G."/>
            <person name="Baxter S.W."/>
        </authorList>
    </citation>
    <scope>NUCLEOTIDE SEQUENCE [LARGE SCALE GENOMIC DNA]</scope>
    <source>
        <strain evidence="2 3">LV</strain>
        <tissue evidence="2">Single pupa</tissue>
    </source>
</reference>
<evidence type="ECO:0000313" key="3">
    <source>
        <dbReference type="Proteomes" id="UP000823941"/>
    </source>
</evidence>
<keyword evidence="1" id="KW-0472">Membrane</keyword>
<proteinExistence type="predicted"/>
<gene>
    <name evidence="2" type="ORF">JYU34_021870</name>
</gene>
<dbReference type="PANTHER" id="PTHR23252:SF24">
    <property type="entry name" value="TRANSMEMBRANE PROTEIN 145"/>
    <property type="match status" value="1"/>
</dbReference>
<keyword evidence="1" id="KW-0812">Transmembrane</keyword>
<accession>A0ABQ7PRJ3</accession>
<evidence type="ECO:0000313" key="2">
    <source>
        <dbReference type="EMBL" id="KAG7295601.1"/>
    </source>
</evidence>
<evidence type="ECO:0000256" key="1">
    <source>
        <dbReference type="SAM" id="Phobius"/>
    </source>
</evidence>
<dbReference type="InterPro" id="IPR047831">
    <property type="entry name" value="GPR180/TMEM145"/>
</dbReference>
<feature type="transmembrane region" description="Helical" evidence="1">
    <location>
        <begin position="20"/>
        <end position="44"/>
    </location>
</feature>
<dbReference type="Proteomes" id="UP000823941">
    <property type="component" value="Chromosome 30"/>
</dbReference>
<dbReference type="EMBL" id="JAHIBW010000030">
    <property type="protein sequence ID" value="KAG7295601.1"/>
    <property type="molecule type" value="Genomic_DNA"/>
</dbReference>
<sequence length="118" mass="13224">MTNGPEGDFWHYHFSADEFYVLPVLLAYTLAYVIVMVAVIMCSVELKSRHLLHSTYKLFLFSAAAQHCGLTLQALQYVSAAVNGYQRGANNYMGTLYVCSVQHIVCSVGHPLPHMLRI</sequence>
<protein>
    <submittedName>
        <fullName evidence="2">Uncharacterized protein</fullName>
    </submittedName>
</protein>
<dbReference type="PANTHER" id="PTHR23252">
    <property type="entry name" value="INTIMAL THICKNESS RECEPTOR-RELATED"/>
    <property type="match status" value="1"/>
</dbReference>
<keyword evidence="3" id="KW-1185">Reference proteome</keyword>